<dbReference type="AlphaFoldDB" id="R7VF47"/>
<keyword evidence="8" id="KW-0297">G-protein coupled receptor</keyword>
<dbReference type="GO" id="GO:0045211">
    <property type="term" value="C:postsynaptic membrane"/>
    <property type="evidence" value="ECO:0007669"/>
    <property type="project" value="UniProtKB-SubCell"/>
</dbReference>
<reference evidence="20 22" key="2">
    <citation type="journal article" date="2013" name="Nature">
        <title>Insights into bilaterian evolution from three spiralian genomes.</title>
        <authorList>
            <person name="Simakov O."/>
            <person name="Marletaz F."/>
            <person name="Cho S.J."/>
            <person name="Edsinger-Gonzales E."/>
            <person name="Havlak P."/>
            <person name="Hellsten U."/>
            <person name="Kuo D.H."/>
            <person name="Larsson T."/>
            <person name="Lv J."/>
            <person name="Arendt D."/>
            <person name="Savage R."/>
            <person name="Osoegawa K."/>
            <person name="de Jong P."/>
            <person name="Grimwood J."/>
            <person name="Chapman J.A."/>
            <person name="Shapiro H."/>
            <person name="Aerts A."/>
            <person name="Otillar R.P."/>
            <person name="Terry A.Y."/>
            <person name="Boore J.L."/>
            <person name="Grigoriev I.V."/>
            <person name="Lindberg D.R."/>
            <person name="Seaver E.C."/>
            <person name="Weisblat D.A."/>
            <person name="Putnam N.H."/>
            <person name="Rokhsar D.S."/>
        </authorList>
    </citation>
    <scope>NUCLEOTIDE SEQUENCE</scope>
    <source>
        <strain evidence="20 22">I ESC-2004</strain>
    </source>
</reference>
<evidence type="ECO:0000256" key="11">
    <source>
        <dbReference type="ARBA" id="ARBA00023170"/>
    </source>
</evidence>
<feature type="domain" description="G-protein coupled receptors family 3 profile" evidence="19">
    <location>
        <begin position="122"/>
        <end position="397"/>
    </location>
</feature>
<keyword evidence="13" id="KW-0807">Transducer</keyword>
<dbReference type="PANTHER" id="PTHR32546:SF26">
    <property type="entry name" value="SMOG, ISOFORM D"/>
    <property type="match status" value="1"/>
</dbReference>
<evidence type="ECO:0000256" key="16">
    <source>
        <dbReference type="ARBA" id="ARBA00034104"/>
    </source>
</evidence>
<dbReference type="EMBL" id="KB292506">
    <property type="protein sequence ID" value="ELU17483.1"/>
    <property type="molecule type" value="Genomic_DNA"/>
</dbReference>
<keyword evidence="7" id="KW-0770">Synapse</keyword>
<feature type="transmembrane region" description="Helical" evidence="18">
    <location>
        <begin position="157"/>
        <end position="180"/>
    </location>
</feature>
<dbReference type="InterPro" id="IPR054714">
    <property type="entry name" value="GPR158_179_extracellular"/>
</dbReference>
<keyword evidence="15" id="KW-0966">Cell projection</keyword>
<comment type="similarity">
    <text evidence="2">Belongs to the G-protein coupled receptor 3 family.</text>
</comment>
<reference evidence="21" key="3">
    <citation type="submission" date="2015-06" db="UniProtKB">
        <authorList>
            <consortium name="EnsemblMetazoa"/>
        </authorList>
    </citation>
    <scope>IDENTIFICATION</scope>
</reference>
<sequence>MISTIPLCSSFKLRDGDADTEDEAESFAGTHKCRPSTECYFVNGGGFRRGSYICECKRGFYMNKLSGNLKFYNGSFVEQTFMDKLLNNATFYDKHFECLPCATGCSNCSSDVSCFADYSVMLRGVVLGVIIFCLVVCMGLIVIVIRLRRTKVMKTSMWALLEIILLGAMLLYATLVIQYFKSTNLTCILLPWFREVGFAIVYGSLILKIYRGLYVCRVLAEFQSRKAHRVMVRDSDMLKYLSVIVFVVVAYMAAWTAVSVDHLGEGNTMLDQGIIDKKVSYTICKSREWDYIIETGEFLFLCAGIYLCYCIRTAPSDYQETRYISLAICIETMLSLLLHIVRHFVWLHLHPDYIYLMYFIRCQITVTGTLILVLGPKIFYALRPPDSDCFRNRAYSTSDAHDNALPESMKLHVNVSANGDVDLGELNLADMDPEVIKEEFKRLYSELQICKTKTMRKDNPHISKRRGGRKQTHRRFSLQALHHKHRHHHNSDDHDHEMSKTPEESTNSAEGIAISMCEESSIGESYLFLHFLLLLLHWTLPCGEWSCCTSNLRSYQIHIWSFSSQLFPVYCFYLS</sequence>
<evidence type="ECO:0000256" key="4">
    <source>
        <dbReference type="ARBA" id="ARBA00022692"/>
    </source>
</evidence>
<dbReference type="PROSITE" id="PS50259">
    <property type="entry name" value="G_PROTEIN_RECEP_F3_4"/>
    <property type="match status" value="1"/>
</dbReference>
<keyword evidence="11" id="KW-0675">Receptor</keyword>
<feature type="compositionally biased region" description="Basic and acidic residues" evidence="17">
    <location>
        <begin position="490"/>
        <end position="503"/>
    </location>
</feature>
<keyword evidence="5" id="KW-0732">Signal</keyword>
<proteinExistence type="inferred from homology"/>
<name>R7VF47_CAPTE</name>
<feature type="transmembrane region" description="Helical" evidence="18">
    <location>
        <begin position="120"/>
        <end position="145"/>
    </location>
</feature>
<dbReference type="PANTHER" id="PTHR32546">
    <property type="entry name" value="G-PROTEIN COUPLED RECEPTOR 158-RELATED"/>
    <property type="match status" value="1"/>
</dbReference>
<reference evidence="22" key="1">
    <citation type="submission" date="2012-12" db="EMBL/GenBank/DDBJ databases">
        <authorList>
            <person name="Hellsten U."/>
            <person name="Grimwood J."/>
            <person name="Chapman J.A."/>
            <person name="Shapiro H."/>
            <person name="Aerts A."/>
            <person name="Otillar R.P."/>
            <person name="Terry A.Y."/>
            <person name="Boore J.L."/>
            <person name="Simakov O."/>
            <person name="Marletaz F."/>
            <person name="Cho S.-J."/>
            <person name="Edsinger-Gonzales E."/>
            <person name="Havlak P."/>
            <person name="Kuo D.-H."/>
            <person name="Larsson T."/>
            <person name="Lv J."/>
            <person name="Arendt D."/>
            <person name="Savage R."/>
            <person name="Osoegawa K."/>
            <person name="de Jong P."/>
            <person name="Lindberg D.R."/>
            <person name="Seaver E.C."/>
            <person name="Weisblat D.A."/>
            <person name="Putnam N.H."/>
            <person name="Grigoriev I.V."/>
            <person name="Rokhsar D.S."/>
        </authorList>
    </citation>
    <scope>NUCLEOTIDE SEQUENCE</scope>
    <source>
        <strain evidence="22">I ESC-2004</strain>
    </source>
</reference>
<evidence type="ECO:0000313" key="20">
    <source>
        <dbReference type="EMBL" id="ELU17483.1"/>
    </source>
</evidence>
<dbReference type="EnsemblMetazoa" id="CapteT228356">
    <property type="protein sequence ID" value="CapteP228356"/>
    <property type="gene ID" value="CapteG228356"/>
</dbReference>
<dbReference type="FunCoup" id="R7VF47">
    <property type="interactions" value="130"/>
</dbReference>
<dbReference type="EMBL" id="AMQN01000576">
    <property type="status" value="NOT_ANNOTATED_CDS"/>
    <property type="molecule type" value="Genomic_DNA"/>
</dbReference>
<dbReference type="GO" id="GO:0004930">
    <property type="term" value="F:G protein-coupled receptor activity"/>
    <property type="evidence" value="ECO:0007669"/>
    <property type="project" value="UniProtKB-KW"/>
</dbReference>
<evidence type="ECO:0000256" key="17">
    <source>
        <dbReference type="SAM" id="MobiDB-lite"/>
    </source>
</evidence>
<comment type="subcellular location">
    <subcellularLocation>
        <location evidence="1">Cell projection</location>
        <location evidence="1">Neuron projection</location>
    </subcellularLocation>
    <subcellularLocation>
        <location evidence="16">Postsynaptic cell membrane</location>
        <topology evidence="16">Multi-pass membrane protein</topology>
    </subcellularLocation>
</comment>
<evidence type="ECO:0000256" key="14">
    <source>
        <dbReference type="ARBA" id="ARBA00023257"/>
    </source>
</evidence>
<feature type="transmembrane region" description="Helical" evidence="18">
    <location>
        <begin position="291"/>
        <end position="311"/>
    </location>
</feature>
<evidence type="ECO:0000256" key="7">
    <source>
        <dbReference type="ARBA" id="ARBA00023018"/>
    </source>
</evidence>
<gene>
    <name evidence="20" type="ORF">CAPTEDRAFT_228356</name>
</gene>
<feature type="region of interest" description="Disordered" evidence="17">
    <location>
        <begin position="480"/>
        <end position="505"/>
    </location>
</feature>
<keyword evidence="10" id="KW-1015">Disulfide bond</keyword>
<keyword evidence="4 18" id="KW-0812">Transmembrane</keyword>
<feature type="transmembrane region" description="Helical" evidence="18">
    <location>
        <begin position="240"/>
        <end position="260"/>
    </location>
</feature>
<feature type="transmembrane region" description="Helical" evidence="18">
    <location>
        <begin position="323"/>
        <end position="341"/>
    </location>
</feature>
<keyword evidence="22" id="KW-1185">Reference proteome</keyword>
<accession>R7VF47</accession>
<dbReference type="HOGENOM" id="CLU_018068_2_1_1"/>
<evidence type="ECO:0000256" key="2">
    <source>
        <dbReference type="ARBA" id="ARBA00007242"/>
    </source>
</evidence>
<evidence type="ECO:0000256" key="1">
    <source>
        <dbReference type="ARBA" id="ARBA00004487"/>
    </source>
</evidence>
<evidence type="ECO:0000259" key="19">
    <source>
        <dbReference type="PROSITE" id="PS50259"/>
    </source>
</evidence>
<evidence type="ECO:0000256" key="10">
    <source>
        <dbReference type="ARBA" id="ARBA00023157"/>
    </source>
</evidence>
<evidence type="ECO:0000256" key="6">
    <source>
        <dbReference type="ARBA" id="ARBA00022989"/>
    </source>
</evidence>
<dbReference type="Proteomes" id="UP000014760">
    <property type="component" value="Unassembled WGS sequence"/>
</dbReference>
<dbReference type="InterPro" id="IPR017978">
    <property type="entry name" value="GPCR_3_C"/>
</dbReference>
<protein>
    <recommendedName>
        <fullName evidence="19">G-protein coupled receptors family 3 profile domain-containing protein</fullName>
    </recommendedName>
</protein>
<keyword evidence="6 18" id="KW-1133">Transmembrane helix</keyword>
<dbReference type="Pfam" id="PF00003">
    <property type="entry name" value="7tm_3"/>
    <property type="match status" value="1"/>
</dbReference>
<organism evidence="20">
    <name type="scientific">Capitella teleta</name>
    <name type="common">Polychaete worm</name>
    <dbReference type="NCBI Taxonomy" id="283909"/>
    <lineage>
        <taxon>Eukaryota</taxon>
        <taxon>Metazoa</taxon>
        <taxon>Spiralia</taxon>
        <taxon>Lophotrochozoa</taxon>
        <taxon>Annelida</taxon>
        <taxon>Polychaeta</taxon>
        <taxon>Sedentaria</taxon>
        <taxon>Scolecida</taxon>
        <taxon>Capitellidae</taxon>
        <taxon>Capitella</taxon>
    </lineage>
</organism>
<dbReference type="InterPro" id="IPR043458">
    <property type="entry name" value="GPR158/179"/>
</dbReference>
<evidence type="ECO:0000313" key="21">
    <source>
        <dbReference type="EnsemblMetazoa" id="CapteP228356"/>
    </source>
</evidence>
<dbReference type="GO" id="GO:0043005">
    <property type="term" value="C:neuron projection"/>
    <property type="evidence" value="ECO:0007669"/>
    <property type="project" value="UniProtKB-SubCell"/>
</dbReference>
<dbReference type="CDD" id="cd15293">
    <property type="entry name" value="7tmC_GPR158-like"/>
    <property type="match status" value="1"/>
</dbReference>
<evidence type="ECO:0000256" key="3">
    <source>
        <dbReference type="ARBA" id="ARBA00022475"/>
    </source>
</evidence>
<evidence type="ECO:0000313" key="22">
    <source>
        <dbReference type="Proteomes" id="UP000014760"/>
    </source>
</evidence>
<evidence type="ECO:0000256" key="13">
    <source>
        <dbReference type="ARBA" id="ARBA00023224"/>
    </source>
</evidence>
<keyword evidence="9 18" id="KW-0472">Membrane</keyword>
<dbReference type="OrthoDB" id="5823771at2759"/>
<feature type="transmembrane region" description="Helical" evidence="18">
    <location>
        <begin position="200"/>
        <end position="220"/>
    </location>
</feature>
<evidence type="ECO:0000256" key="15">
    <source>
        <dbReference type="ARBA" id="ARBA00023273"/>
    </source>
</evidence>
<keyword evidence="12" id="KW-0325">Glycoprotein</keyword>
<evidence type="ECO:0000256" key="8">
    <source>
        <dbReference type="ARBA" id="ARBA00023040"/>
    </source>
</evidence>
<evidence type="ECO:0000256" key="18">
    <source>
        <dbReference type="SAM" id="Phobius"/>
    </source>
</evidence>
<dbReference type="OMA" id="GIYLCYR"/>
<evidence type="ECO:0000256" key="9">
    <source>
        <dbReference type="ARBA" id="ARBA00023136"/>
    </source>
</evidence>
<dbReference type="STRING" id="283909.R7VF47"/>
<keyword evidence="14" id="KW-0628">Postsynaptic cell membrane</keyword>
<feature type="compositionally biased region" description="Basic residues" evidence="17">
    <location>
        <begin position="480"/>
        <end position="489"/>
    </location>
</feature>
<dbReference type="Pfam" id="PF22572">
    <property type="entry name" value="GPR158_179_EC"/>
    <property type="match status" value="1"/>
</dbReference>
<evidence type="ECO:0000256" key="5">
    <source>
        <dbReference type="ARBA" id="ARBA00022729"/>
    </source>
</evidence>
<evidence type="ECO:0000256" key="12">
    <source>
        <dbReference type="ARBA" id="ARBA00023180"/>
    </source>
</evidence>
<feature type="transmembrane region" description="Helical" evidence="18">
    <location>
        <begin position="353"/>
        <end position="374"/>
    </location>
</feature>
<keyword evidence="3" id="KW-1003">Cell membrane</keyword>